<keyword evidence="7" id="KW-0067">ATP-binding</keyword>
<evidence type="ECO:0000259" key="10">
    <source>
        <dbReference type="Pfam" id="PF02518"/>
    </source>
</evidence>
<protein>
    <recommendedName>
        <fullName evidence="2">histidine kinase</fullName>
        <ecNumber evidence="2">2.7.13.3</ecNumber>
    </recommendedName>
</protein>
<dbReference type="Pfam" id="PF02518">
    <property type="entry name" value="HATPase_c"/>
    <property type="match status" value="1"/>
</dbReference>
<evidence type="ECO:0000259" key="11">
    <source>
        <dbReference type="Pfam" id="PF07730"/>
    </source>
</evidence>
<feature type="domain" description="Signal transduction histidine kinase subgroup 3 dimerisation and phosphoacceptor" evidence="11">
    <location>
        <begin position="357"/>
        <end position="422"/>
    </location>
</feature>
<evidence type="ECO:0000313" key="12">
    <source>
        <dbReference type="EMBL" id="SEN37868.1"/>
    </source>
</evidence>
<dbReference type="InterPro" id="IPR011712">
    <property type="entry name" value="Sig_transdc_His_kin_sub3_dim/P"/>
</dbReference>
<dbReference type="InterPro" id="IPR050482">
    <property type="entry name" value="Sensor_HK_TwoCompSys"/>
</dbReference>
<dbReference type="PANTHER" id="PTHR24421:SF10">
    <property type="entry name" value="NITRATE_NITRITE SENSOR PROTEIN NARQ"/>
    <property type="match status" value="1"/>
</dbReference>
<keyword evidence="8" id="KW-0902">Two-component regulatory system</keyword>
<evidence type="ECO:0000256" key="3">
    <source>
        <dbReference type="ARBA" id="ARBA00022553"/>
    </source>
</evidence>
<keyword evidence="4" id="KW-0808">Transferase</keyword>
<keyword evidence="3" id="KW-0597">Phosphoprotein</keyword>
<evidence type="ECO:0000256" key="9">
    <source>
        <dbReference type="SAM" id="Phobius"/>
    </source>
</evidence>
<gene>
    <name evidence="12" type="ORF">SAMN05216267_1004208</name>
</gene>
<dbReference type="InterPro" id="IPR003594">
    <property type="entry name" value="HATPase_dom"/>
</dbReference>
<dbReference type="GO" id="GO:0016020">
    <property type="term" value="C:membrane"/>
    <property type="evidence" value="ECO:0007669"/>
    <property type="project" value="InterPro"/>
</dbReference>
<dbReference type="GO" id="GO:0046983">
    <property type="term" value="F:protein dimerization activity"/>
    <property type="evidence" value="ECO:0007669"/>
    <property type="project" value="InterPro"/>
</dbReference>
<dbReference type="InterPro" id="IPR036890">
    <property type="entry name" value="HATPase_C_sf"/>
</dbReference>
<dbReference type="Gene3D" id="3.30.565.10">
    <property type="entry name" value="Histidine kinase-like ATPase, C-terminal domain"/>
    <property type="match status" value="1"/>
</dbReference>
<dbReference type="EMBL" id="FODD01000004">
    <property type="protein sequence ID" value="SEN37868.1"/>
    <property type="molecule type" value="Genomic_DNA"/>
</dbReference>
<dbReference type="CDD" id="cd16917">
    <property type="entry name" value="HATPase_UhpB-NarQ-NarX-like"/>
    <property type="match status" value="1"/>
</dbReference>
<keyword evidence="6 12" id="KW-0418">Kinase</keyword>
<evidence type="ECO:0000313" key="13">
    <source>
        <dbReference type="Proteomes" id="UP000181951"/>
    </source>
</evidence>
<sequence>MWPFPMYGAAPWPAGVLVTLTAVCAVLAFRAEQARDRSGGIGRPAGRMGWPVVAGLVGAAAYGSVPALLLALHNSTGGGGYVVTLPELEPGGLFPAALLMAGLLATVLLPSARAPRRWVLPAVAAVTGELLEWTYWLTYPSAGRGSTLLNVMVGCVSVPVLAVFACAALRWPASERPVRLAAADVPSSARWALLLPAVVVMTGDLLGLDLWQSASPGTGITLAVVDYLVGLALLGAVVVGLVRWPRAAAALAALGLVGIGVYDIAQSGFGQSLGVVQKFGSPRGPTPLLPLETAHHASVLGGIQGTVLLTLGLWLLPVTVLPHARRMLGRDPDPALTRRVRELSETRAEAVGSAAAELRRIERDLHDGAQGRLVTIGMNLRVAEEMIHSDPHEAAALVVEARVASAAALEELRGLIRGMHPPMLADRGLGEAVRALALDLPLPCGTEIDLPERLADPLESACYFAVAEVVTNAVRHASAHELRIRMARADRVLRIEVVDDGVGGADPARGTGLAGVERRLAAFDGVLAVSSPPGGPTIVAMEVPCA</sequence>
<dbReference type="AlphaFoldDB" id="A0A1H8G3K5"/>
<feature type="transmembrane region" description="Helical" evidence="9">
    <location>
        <begin position="148"/>
        <end position="171"/>
    </location>
</feature>
<keyword evidence="13" id="KW-1185">Reference proteome</keyword>
<dbReference type="STRING" id="310780.SAMN05216267_1004208"/>
<feature type="transmembrane region" description="Helical" evidence="9">
    <location>
        <begin position="92"/>
        <end position="111"/>
    </location>
</feature>
<accession>A0A1H8G3K5</accession>
<keyword evidence="5" id="KW-0547">Nucleotide-binding</keyword>
<dbReference type="Gene3D" id="1.20.5.1930">
    <property type="match status" value="1"/>
</dbReference>
<keyword evidence="9" id="KW-0472">Membrane</keyword>
<comment type="catalytic activity">
    <reaction evidence="1">
        <text>ATP + protein L-histidine = ADP + protein N-phospho-L-histidine.</text>
        <dbReference type="EC" id="2.7.13.3"/>
    </reaction>
</comment>
<feature type="transmembrane region" description="Helical" evidence="9">
    <location>
        <begin position="297"/>
        <end position="321"/>
    </location>
</feature>
<reference evidence="12 13" key="1">
    <citation type="submission" date="2016-10" db="EMBL/GenBank/DDBJ databases">
        <authorList>
            <person name="de Groot N.N."/>
        </authorList>
    </citation>
    <scope>NUCLEOTIDE SEQUENCE [LARGE SCALE GENOMIC DNA]</scope>
    <source>
        <strain evidence="12 13">CGMCC 4.2026</strain>
    </source>
</reference>
<feature type="transmembrane region" description="Helical" evidence="9">
    <location>
        <begin position="220"/>
        <end position="241"/>
    </location>
</feature>
<name>A0A1H8G3K5_9ACTN</name>
<evidence type="ECO:0000256" key="6">
    <source>
        <dbReference type="ARBA" id="ARBA00022777"/>
    </source>
</evidence>
<evidence type="ECO:0000256" key="2">
    <source>
        <dbReference type="ARBA" id="ARBA00012438"/>
    </source>
</evidence>
<evidence type="ECO:0000256" key="4">
    <source>
        <dbReference type="ARBA" id="ARBA00022679"/>
    </source>
</evidence>
<dbReference type="GO" id="GO:0000155">
    <property type="term" value="F:phosphorelay sensor kinase activity"/>
    <property type="evidence" value="ECO:0007669"/>
    <property type="project" value="InterPro"/>
</dbReference>
<keyword evidence="9" id="KW-0812">Transmembrane</keyword>
<dbReference type="PANTHER" id="PTHR24421">
    <property type="entry name" value="NITRATE/NITRITE SENSOR PROTEIN NARX-RELATED"/>
    <property type="match status" value="1"/>
</dbReference>
<proteinExistence type="predicted"/>
<dbReference type="Proteomes" id="UP000181951">
    <property type="component" value="Unassembled WGS sequence"/>
</dbReference>
<feature type="domain" description="Histidine kinase/HSP90-like ATPase" evidence="10">
    <location>
        <begin position="463"/>
        <end position="544"/>
    </location>
</feature>
<evidence type="ECO:0000256" key="8">
    <source>
        <dbReference type="ARBA" id="ARBA00023012"/>
    </source>
</evidence>
<feature type="transmembrane region" description="Helical" evidence="9">
    <location>
        <begin position="12"/>
        <end position="29"/>
    </location>
</feature>
<feature type="transmembrane region" description="Helical" evidence="9">
    <location>
        <begin position="191"/>
        <end position="208"/>
    </location>
</feature>
<dbReference type="GO" id="GO:0005524">
    <property type="term" value="F:ATP binding"/>
    <property type="evidence" value="ECO:0007669"/>
    <property type="project" value="UniProtKB-KW"/>
</dbReference>
<organism evidence="12 13">
    <name type="scientific">Actinacidiphila rubida</name>
    <dbReference type="NCBI Taxonomy" id="310780"/>
    <lineage>
        <taxon>Bacteria</taxon>
        <taxon>Bacillati</taxon>
        <taxon>Actinomycetota</taxon>
        <taxon>Actinomycetes</taxon>
        <taxon>Kitasatosporales</taxon>
        <taxon>Streptomycetaceae</taxon>
        <taxon>Actinacidiphila</taxon>
    </lineage>
</organism>
<keyword evidence="9" id="KW-1133">Transmembrane helix</keyword>
<feature type="transmembrane region" description="Helical" evidence="9">
    <location>
        <begin position="118"/>
        <end position="136"/>
    </location>
</feature>
<evidence type="ECO:0000256" key="5">
    <source>
        <dbReference type="ARBA" id="ARBA00022741"/>
    </source>
</evidence>
<dbReference type="Pfam" id="PF07730">
    <property type="entry name" value="HisKA_3"/>
    <property type="match status" value="1"/>
</dbReference>
<feature type="transmembrane region" description="Helical" evidence="9">
    <location>
        <begin position="248"/>
        <end position="265"/>
    </location>
</feature>
<evidence type="ECO:0000256" key="1">
    <source>
        <dbReference type="ARBA" id="ARBA00000085"/>
    </source>
</evidence>
<feature type="transmembrane region" description="Helical" evidence="9">
    <location>
        <begin position="50"/>
        <end position="72"/>
    </location>
</feature>
<dbReference type="EC" id="2.7.13.3" evidence="2"/>
<evidence type="ECO:0000256" key="7">
    <source>
        <dbReference type="ARBA" id="ARBA00022840"/>
    </source>
</evidence>
<dbReference type="SUPFAM" id="SSF55874">
    <property type="entry name" value="ATPase domain of HSP90 chaperone/DNA topoisomerase II/histidine kinase"/>
    <property type="match status" value="1"/>
</dbReference>